<proteinExistence type="predicted"/>
<accession>A0A5N6ZDV6</accession>
<protein>
    <submittedName>
        <fullName evidence="1">Uncharacterized protein</fullName>
    </submittedName>
</protein>
<evidence type="ECO:0000313" key="1">
    <source>
        <dbReference type="EMBL" id="KAE8354949.1"/>
    </source>
</evidence>
<gene>
    <name evidence="1" type="ORF">BDV28DRAFT_130052</name>
</gene>
<dbReference type="EMBL" id="ML739062">
    <property type="protein sequence ID" value="KAE8354949.1"/>
    <property type="molecule type" value="Genomic_DNA"/>
</dbReference>
<dbReference type="Proteomes" id="UP000327118">
    <property type="component" value="Unassembled WGS sequence"/>
</dbReference>
<sequence length="57" mass="6366">MANTVSGYPPSQHPLTYKTRVSVTVRRMYVPALSKGQISSAYSVLFRGPLIFLCVLY</sequence>
<organism evidence="1 2">
    <name type="scientific">Aspergillus coremiiformis</name>
    <dbReference type="NCBI Taxonomy" id="138285"/>
    <lineage>
        <taxon>Eukaryota</taxon>
        <taxon>Fungi</taxon>
        <taxon>Dikarya</taxon>
        <taxon>Ascomycota</taxon>
        <taxon>Pezizomycotina</taxon>
        <taxon>Eurotiomycetes</taxon>
        <taxon>Eurotiomycetidae</taxon>
        <taxon>Eurotiales</taxon>
        <taxon>Aspergillaceae</taxon>
        <taxon>Aspergillus</taxon>
        <taxon>Aspergillus subgen. Circumdati</taxon>
    </lineage>
</organism>
<evidence type="ECO:0000313" key="2">
    <source>
        <dbReference type="Proteomes" id="UP000327118"/>
    </source>
</evidence>
<dbReference type="AlphaFoldDB" id="A0A5N6ZDV6"/>
<keyword evidence="2" id="KW-1185">Reference proteome</keyword>
<reference evidence="2" key="1">
    <citation type="submission" date="2019-04" db="EMBL/GenBank/DDBJ databases">
        <title>Friends and foes A comparative genomics studyof 23 Aspergillus species from section Flavi.</title>
        <authorList>
            <consortium name="DOE Joint Genome Institute"/>
            <person name="Kjaerbolling I."/>
            <person name="Vesth T."/>
            <person name="Frisvad J.C."/>
            <person name="Nybo J.L."/>
            <person name="Theobald S."/>
            <person name="Kildgaard S."/>
            <person name="Isbrandt T."/>
            <person name="Kuo A."/>
            <person name="Sato A."/>
            <person name="Lyhne E.K."/>
            <person name="Kogle M.E."/>
            <person name="Wiebenga A."/>
            <person name="Kun R.S."/>
            <person name="Lubbers R.J."/>
            <person name="Makela M.R."/>
            <person name="Barry K."/>
            <person name="Chovatia M."/>
            <person name="Clum A."/>
            <person name="Daum C."/>
            <person name="Haridas S."/>
            <person name="He G."/>
            <person name="LaButti K."/>
            <person name="Lipzen A."/>
            <person name="Mondo S."/>
            <person name="Riley R."/>
            <person name="Salamov A."/>
            <person name="Simmons B.A."/>
            <person name="Magnuson J.K."/>
            <person name="Henrissat B."/>
            <person name="Mortensen U.H."/>
            <person name="Larsen T.O."/>
            <person name="Devries R.P."/>
            <person name="Grigoriev I.V."/>
            <person name="Machida M."/>
            <person name="Baker S.E."/>
            <person name="Andersen M.R."/>
        </authorList>
    </citation>
    <scope>NUCLEOTIDE SEQUENCE [LARGE SCALE GENOMIC DNA]</scope>
    <source>
        <strain evidence="2">CBS 553.77</strain>
    </source>
</reference>
<name>A0A5N6ZDV6_9EURO</name>